<keyword evidence="1" id="KW-0472">Membrane</keyword>
<name>E4VP09_MESEU</name>
<dbReference type="EMBL" id="EF442057">
    <property type="protein sequence ID" value="ABR20122.1"/>
    <property type="molecule type" value="mRNA"/>
</dbReference>
<accession>E4VP09</accession>
<reference evidence="2" key="1">
    <citation type="submission" date="2007-02" db="EMBL/GenBank/DDBJ databases">
        <title>Molecular characterization of a venom protein from Mesobuthus eupeus (MeVP-1).</title>
        <authorList>
            <person name="Zhu S."/>
            <person name="Gao B."/>
        </authorList>
    </citation>
    <scope>NUCLEOTIDE SEQUENCE</scope>
</reference>
<sequence>MYVNSCCLKNTKNGSIACGILTLISRLLGAILIIIGLIHLESVSVFLRGNAGLAHTLHVLFTAQLLDCALFITFSILLIQGVRKDNALLMFPWIVWMMIEIGGLILLIILTLIGITQGLKISAVLATVLFSLIFLGIDIYCLLCVTNQYKLLQHNPPPYSVLV</sequence>
<evidence type="ECO:0000313" key="2">
    <source>
        <dbReference type="EMBL" id="ABR20122.1"/>
    </source>
</evidence>
<dbReference type="InterPro" id="IPR031720">
    <property type="entry name" value="DUF4728"/>
</dbReference>
<dbReference type="AlphaFoldDB" id="E4VP09"/>
<dbReference type="PANTHER" id="PTHR36694:SF11">
    <property type="entry name" value="LP21121P-RELATED"/>
    <property type="match status" value="1"/>
</dbReference>
<keyword evidence="1" id="KW-1133">Transmembrane helix</keyword>
<keyword evidence="1" id="KW-0812">Transmembrane</keyword>
<feature type="transmembrane region" description="Helical" evidence="1">
    <location>
        <begin position="121"/>
        <end position="145"/>
    </location>
</feature>
<evidence type="ECO:0000256" key="1">
    <source>
        <dbReference type="SAM" id="Phobius"/>
    </source>
</evidence>
<proteinExistence type="evidence at transcript level"/>
<organism evidence="2">
    <name type="scientific">Mesobuthus eupeus</name>
    <name type="common">Lesser Asian scorpion</name>
    <name type="synonym">Buthus eupeus</name>
    <dbReference type="NCBI Taxonomy" id="34648"/>
    <lineage>
        <taxon>Eukaryota</taxon>
        <taxon>Metazoa</taxon>
        <taxon>Ecdysozoa</taxon>
        <taxon>Arthropoda</taxon>
        <taxon>Chelicerata</taxon>
        <taxon>Arachnida</taxon>
        <taxon>Scorpiones</taxon>
        <taxon>Buthida</taxon>
        <taxon>Buthoidea</taxon>
        <taxon>Buthidae</taxon>
        <taxon>Mesobuthus</taxon>
    </lineage>
</organism>
<protein>
    <submittedName>
        <fullName evidence="2">Venom protein</fullName>
    </submittedName>
</protein>
<gene>
    <name evidence="2" type="primary">VP-1</name>
</gene>
<feature type="transmembrane region" description="Helical" evidence="1">
    <location>
        <begin position="58"/>
        <end position="79"/>
    </location>
</feature>
<feature type="transmembrane region" description="Helical" evidence="1">
    <location>
        <begin position="16"/>
        <end position="38"/>
    </location>
</feature>
<dbReference type="PANTHER" id="PTHR36694">
    <property type="entry name" value="PASIFLORA 1, ISOFORM A-RELATED"/>
    <property type="match status" value="1"/>
</dbReference>
<feature type="transmembrane region" description="Helical" evidence="1">
    <location>
        <begin position="91"/>
        <end position="115"/>
    </location>
</feature>
<dbReference type="Pfam" id="PF15860">
    <property type="entry name" value="DUF4728"/>
    <property type="match status" value="1"/>
</dbReference>